<comment type="caution">
    <text evidence="2">The sequence shown here is derived from an EMBL/GenBank/DDBJ whole genome shotgun (WGS) entry which is preliminary data.</text>
</comment>
<evidence type="ECO:0000313" key="2">
    <source>
        <dbReference type="EMBL" id="KAJ8877929.1"/>
    </source>
</evidence>
<dbReference type="Proteomes" id="UP001159363">
    <property type="component" value="Chromosome 7"/>
</dbReference>
<feature type="region of interest" description="Disordered" evidence="1">
    <location>
        <begin position="437"/>
        <end position="477"/>
    </location>
</feature>
<organism evidence="2 3">
    <name type="scientific">Dryococelus australis</name>
    <dbReference type="NCBI Taxonomy" id="614101"/>
    <lineage>
        <taxon>Eukaryota</taxon>
        <taxon>Metazoa</taxon>
        <taxon>Ecdysozoa</taxon>
        <taxon>Arthropoda</taxon>
        <taxon>Hexapoda</taxon>
        <taxon>Insecta</taxon>
        <taxon>Pterygota</taxon>
        <taxon>Neoptera</taxon>
        <taxon>Polyneoptera</taxon>
        <taxon>Phasmatodea</taxon>
        <taxon>Verophasmatodea</taxon>
        <taxon>Anareolatae</taxon>
        <taxon>Phasmatidae</taxon>
        <taxon>Eurycanthinae</taxon>
        <taxon>Dryococelus</taxon>
    </lineage>
</organism>
<reference evidence="2 3" key="1">
    <citation type="submission" date="2023-02" db="EMBL/GenBank/DDBJ databases">
        <title>LHISI_Scaffold_Assembly.</title>
        <authorList>
            <person name="Stuart O.P."/>
            <person name="Cleave R."/>
            <person name="Magrath M.J.L."/>
            <person name="Mikheyev A.S."/>
        </authorList>
    </citation>
    <scope>NUCLEOTIDE SEQUENCE [LARGE SCALE GENOMIC DNA]</scope>
    <source>
        <strain evidence="2">Daus_M_001</strain>
        <tissue evidence="2">Leg muscle</tissue>
    </source>
</reference>
<gene>
    <name evidence="2" type="ORF">PR048_022388</name>
</gene>
<name>A0ABQ9H0X8_9NEOP</name>
<dbReference type="EMBL" id="JARBHB010000008">
    <property type="protein sequence ID" value="KAJ8877929.1"/>
    <property type="molecule type" value="Genomic_DNA"/>
</dbReference>
<evidence type="ECO:0000256" key="1">
    <source>
        <dbReference type="SAM" id="MobiDB-lite"/>
    </source>
</evidence>
<sequence length="729" mass="80659">MVICGFHNRASRRVRRSPLETSVICVFLTERCSGDTDRAAVAERLDYSPPYKANQVTPGFSHVGIVRGQCHWSAGFSRGSPISGGAAPCSPPSPFTGSQDLAVKSRPYLVTRSRLGSLDLQLDNGEVTSLLLASPQPIKSLYPLLSQSGKWYDHIKATATPFRPSWLDYSPPTQANRVRSPAGSLADFRVWKSCQTIPLVSGFSRGSPCSVLISAALIGSQDLDHIEKLAGKLIGLRLVETPVDESKSRTFYVDKGPRLMSGRETQAFYEESLVTHTLNVFVVNRLSPTTMGEPRQGRLTLHKYTEVRQQNGVAGRATCRNAFRQSEPGNLLVSLRSSRQRIPPAAYVLANQTLGPYPRTSRQPISGWMYGRMPPHFCIHNLFCDLELLCGSRISYTLLAPLPRERRHPPNEGFSSWDPWVALIPGHDMTLRWSGAGMQGRGEREYPEKTRRQAVSSSTIPTCENPGGNPSGIEPGSQRWEASALTTTAPLSHICQCLQYSLNISFLCSYTCSPLAVTSNFSVAQLNCRRKQFPCSEHTLRDLVGNVYLLTRNRLGSVASTEIQLRKQRSFKPDFLPDSSALRGVEWSEEIRAALNSEVLRADGREVRGVWSSTGMKGRVKREIPKKTRRSAASSVTFPICENPGATPPGNESGLPRWEASSLTTTPLRPLNSDKIEAQHMYSEIPFAIGSQFIRRVLDDSKPKADWKGNEWCAPYCQVWGNTGYSLGQ</sequence>
<feature type="compositionally biased region" description="Polar residues" evidence="1">
    <location>
        <begin position="453"/>
        <end position="462"/>
    </location>
</feature>
<evidence type="ECO:0000313" key="3">
    <source>
        <dbReference type="Proteomes" id="UP001159363"/>
    </source>
</evidence>
<accession>A0ABQ9H0X8</accession>
<feature type="compositionally biased region" description="Basic and acidic residues" evidence="1">
    <location>
        <begin position="441"/>
        <end position="451"/>
    </location>
</feature>
<protein>
    <submittedName>
        <fullName evidence="2">Uncharacterized protein</fullName>
    </submittedName>
</protein>
<proteinExistence type="predicted"/>
<keyword evidence="3" id="KW-1185">Reference proteome</keyword>